<dbReference type="RefSeq" id="WP_146114494.1">
    <property type="nucleotide sequence ID" value="NZ_JBBGZH010000003.1"/>
</dbReference>
<name>A0ABU8PLK3_9HYPH</name>
<protein>
    <recommendedName>
        <fullName evidence="3">Bacterial bifunctional deaminase-reductase C-terminal domain-containing protein</fullName>
    </recommendedName>
</protein>
<evidence type="ECO:0008006" key="3">
    <source>
        <dbReference type="Google" id="ProtNLM"/>
    </source>
</evidence>
<evidence type="ECO:0000313" key="1">
    <source>
        <dbReference type="EMBL" id="MEJ5022892.1"/>
    </source>
</evidence>
<evidence type="ECO:0000313" key="2">
    <source>
        <dbReference type="Proteomes" id="UP001375812"/>
    </source>
</evidence>
<gene>
    <name evidence="1" type="ORF">WH297_24605</name>
</gene>
<proteinExistence type="predicted"/>
<comment type="caution">
    <text evidence="1">The sequence shown here is derived from an EMBL/GenBank/DDBJ whole genome shotgun (WGS) entry which is preliminary data.</text>
</comment>
<organism evidence="1 2">
    <name type="scientific">Ochrobactrum vermis</name>
    <dbReference type="NCBI Taxonomy" id="1827297"/>
    <lineage>
        <taxon>Bacteria</taxon>
        <taxon>Pseudomonadati</taxon>
        <taxon>Pseudomonadota</taxon>
        <taxon>Alphaproteobacteria</taxon>
        <taxon>Hyphomicrobiales</taxon>
        <taxon>Brucellaceae</taxon>
        <taxon>Brucella/Ochrobactrum group</taxon>
        <taxon>Ochrobactrum</taxon>
    </lineage>
</organism>
<reference evidence="1 2" key="1">
    <citation type="submission" date="2023-12" db="EMBL/GenBank/DDBJ databases">
        <title>Gut-associated functions are favored during microbiome assembly across C. elegans life.</title>
        <authorList>
            <person name="Zimmermann J."/>
        </authorList>
    </citation>
    <scope>NUCLEOTIDE SEQUENCE [LARGE SCALE GENOMIC DNA]</scope>
    <source>
        <strain evidence="1 2">MYb71</strain>
    </source>
</reference>
<dbReference type="EMBL" id="JBBGZH010000003">
    <property type="protein sequence ID" value="MEJ5022892.1"/>
    <property type="molecule type" value="Genomic_DNA"/>
</dbReference>
<sequence>MKPSPTGFDADDALSMEAGRERFDDRCQADGAIVAGGRALEGAQHPSPTFQKLRAWPSGICTSEPSGSPIKASCRYTRAPDASASALLNYLIVPIRGTGAS</sequence>
<accession>A0ABU8PLK3</accession>
<dbReference type="Proteomes" id="UP001375812">
    <property type="component" value="Unassembled WGS sequence"/>
</dbReference>
<keyword evidence="2" id="KW-1185">Reference proteome</keyword>